<feature type="chain" id="PRO_5031574900" description="Lysozyme inhibitor LprI-like N-terminal domain-containing protein" evidence="1">
    <location>
        <begin position="20"/>
        <end position="410"/>
    </location>
</feature>
<feature type="signal peptide" evidence="1">
    <location>
        <begin position="1"/>
        <end position="19"/>
    </location>
</feature>
<comment type="caution">
    <text evidence="3">The sequence shown here is derived from an EMBL/GenBank/DDBJ whole genome shotgun (WGS) entry which is preliminary data.</text>
</comment>
<evidence type="ECO:0000256" key="1">
    <source>
        <dbReference type="SAM" id="SignalP"/>
    </source>
</evidence>
<dbReference type="Gene3D" id="1.20.1270.180">
    <property type="match status" value="1"/>
</dbReference>
<dbReference type="EMBL" id="JACJFN010000002">
    <property type="protein sequence ID" value="MBB1519731.1"/>
    <property type="molecule type" value="Genomic_DNA"/>
</dbReference>
<dbReference type="InterPro" id="IPR009739">
    <property type="entry name" value="LprI-like_N"/>
</dbReference>
<evidence type="ECO:0000313" key="3">
    <source>
        <dbReference type="EMBL" id="MBB1519731.1"/>
    </source>
</evidence>
<name>A0A7W4H3L8_9GAMM</name>
<accession>A0A7W4H3L8</accession>
<dbReference type="InterPro" id="IPR052755">
    <property type="entry name" value="Lysozyme_Inhibitor_LprI"/>
</dbReference>
<keyword evidence="4" id="KW-1185">Reference proteome</keyword>
<keyword evidence="1" id="KW-0732">Signal</keyword>
<feature type="domain" description="Lysozyme inhibitor LprI-like N-terminal" evidence="2">
    <location>
        <begin position="24"/>
        <end position="101"/>
    </location>
</feature>
<organism evidence="3 4">
    <name type="scientific">Aquipseudomonas guryensis</name>
    <dbReference type="NCBI Taxonomy" id="2759165"/>
    <lineage>
        <taxon>Bacteria</taxon>
        <taxon>Pseudomonadati</taxon>
        <taxon>Pseudomonadota</taxon>
        <taxon>Gammaproteobacteria</taxon>
        <taxon>Pseudomonadales</taxon>
        <taxon>Pseudomonadaceae</taxon>
        <taxon>Aquipseudomonas</taxon>
    </lineage>
</organism>
<dbReference type="PANTHER" id="PTHR37549:SF1">
    <property type="entry name" value="LIPOPROTEIN LPRI"/>
    <property type="match status" value="1"/>
</dbReference>
<dbReference type="Pfam" id="PF07007">
    <property type="entry name" value="LprI"/>
    <property type="match status" value="1"/>
</dbReference>
<evidence type="ECO:0000313" key="4">
    <source>
        <dbReference type="Proteomes" id="UP000581189"/>
    </source>
</evidence>
<dbReference type="PANTHER" id="PTHR37549">
    <property type="entry name" value="LIPOPROTEIN LPRI"/>
    <property type="match status" value="1"/>
</dbReference>
<dbReference type="GO" id="GO:0005576">
    <property type="term" value="C:extracellular region"/>
    <property type="evidence" value="ECO:0007669"/>
    <property type="project" value="TreeGrafter"/>
</dbReference>
<evidence type="ECO:0000259" key="2">
    <source>
        <dbReference type="Pfam" id="PF07007"/>
    </source>
</evidence>
<dbReference type="Proteomes" id="UP000581189">
    <property type="component" value="Unassembled WGS sequence"/>
</dbReference>
<dbReference type="AlphaFoldDB" id="A0A7W4H3L8"/>
<dbReference type="RefSeq" id="WP_182833726.1">
    <property type="nucleotide sequence ID" value="NZ_JACJFN010000002.1"/>
</dbReference>
<sequence>MRLLFSCIGLLLASESVFAASFNCAKAQHPIERTICAYQELDRLDGLLGRRFSEQLEKLDGAQRKAALQVQRSWLSSRTELCNVDDRDCLIVLYRKRIQALSADSPPELVPFQVSIPPTVPKQASPVCELPGLELPADTLVYAAGNYSGRELDVQIDQSGHQATQFDVLVNSPERPVVLLLGAYEPSIWNIGWTKGSEILAVLAVGYHRQVVAGLPAETPLRTSSYEDKGPCGYLYVDEKYRSQLNPLAQRVFKRNVDLVYQISNGAMVVGEPLPQDAVQLTSTDTPPQSFVDPSLPKAGPAGLADAVEKGLMRPASDADIAAWQAIEANKASKLGHDLPPMASPPAPPELFVHNAYVLLKAQRLPAGLYGAHLATFFLPKGVPYPEGELGHSTLYDFNTERCQGASCGH</sequence>
<reference evidence="3 4" key="1">
    <citation type="submission" date="2020-08" db="EMBL/GenBank/DDBJ databases">
        <authorList>
            <person name="Kim C.M."/>
        </authorList>
    </citation>
    <scope>NUCLEOTIDE SEQUENCE [LARGE SCALE GENOMIC DNA]</scope>
    <source>
        <strain evidence="3 4">SR9</strain>
    </source>
</reference>
<proteinExistence type="predicted"/>
<gene>
    <name evidence="3" type="ORF">H3H45_10820</name>
</gene>
<protein>
    <recommendedName>
        <fullName evidence="2">Lysozyme inhibitor LprI-like N-terminal domain-containing protein</fullName>
    </recommendedName>
</protein>